<protein>
    <recommendedName>
        <fullName evidence="1">HTH cro/C1-type domain-containing protein</fullName>
    </recommendedName>
</protein>
<feature type="domain" description="HTH cro/C1-type" evidence="1">
    <location>
        <begin position="152"/>
        <end position="173"/>
    </location>
</feature>
<dbReference type="RefSeq" id="WP_096421156.1">
    <property type="nucleotide sequence ID" value="NZ_AP017315.1"/>
</dbReference>
<dbReference type="KEGG" id="malk:MalAC0309_1150"/>
<evidence type="ECO:0000313" key="2">
    <source>
        <dbReference type="EMBL" id="BAU32011.1"/>
    </source>
</evidence>
<dbReference type="EMBL" id="AP017315">
    <property type="protein sequence ID" value="BAU32011.1"/>
    <property type="molecule type" value="Genomic_DNA"/>
</dbReference>
<evidence type="ECO:0000313" key="3">
    <source>
        <dbReference type="Proteomes" id="UP000218965"/>
    </source>
</evidence>
<dbReference type="InterPro" id="IPR032580">
    <property type="entry name" value="SatD"/>
</dbReference>
<gene>
    <name evidence="2" type="ORF">MalAC0309_1150</name>
</gene>
<dbReference type="Proteomes" id="UP000218965">
    <property type="component" value="Chromosome"/>
</dbReference>
<dbReference type="PROSITE" id="PS50943">
    <property type="entry name" value="HTH_CROC1"/>
    <property type="match status" value="1"/>
</dbReference>
<accession>A0A0U5BME3</accession>
<dbReference type="Pfam" id="PF16264">
    <property type="entry name" value="SatD"/>
    <property type="match status" value="1"/>
</dbReference>
<dbReference type="OrthoDB" id="5184241at2"/>
<proteinExistence type="predicted"/>
<dbReference type="InterPro" id="IPR001387">
    <property type="entry name" value="Cro/C1-type_HTH"/>
</dbReference>
<sequence>MFVVIADQIGSRTDRDRVADLLHRLDARAGDRLALPAERTAGDELQALTADPAAALDIVLECLRGKHFRAGLGIGDVAGELPASIREASGPAFIAGRRAVQKAARTSIHFAAAGADTAAADAADDVDALIALLLAGRARWSAQSWELYDLLEQGLTQAAAAERLGITPQAVSKRARAAALAIDAEARRAIARVMDSADAEHSTVG</sequence>
<organism evidence="2 3">
    <name type="scientific">Microcella alkaliphila</name>
    <dbReference type="NCBI Taxonomy" id="279828"/>
    <lineage>
        <taxon>Bacteria</taxon>
        <taxon>Bacillati</taxon>
        <taxon>Actinomycetota</taxon>
        <taxon>Actinomycetes</taxon>
        <taxon>Micrococcales</taxon>
        <taxon>Microbacteriaceae</taxon>
        <taxon>Microcella</taxon>
    </lineage>
</organism>
<name>A0A0U5BME3_9MICO</name>
<evidence type="ECO:0000259" key="1">
    <source>
        <dbReference type="PROSITE" id="PS50943"/>
    </source>
</evidence>
<reference evidence="3" key="1">
    <citation type="submission" date="2015-12" db="EMBL/GenBank/DDBJ databases">
        <authorList>
            <person name="Shamseldin A."/>
            <person name="Moawad H."/>
            <person name="Abd El-Rahim W.M."/>
            <person name="Sadowsky M.J."/>
        </authorList>
    </citation>
    <scope>NUCLEOTIDE SEQUENCE [LARGE SCALE GENOMIC DNA]</scope>
    <source>
        <strain evidence="3">JAM AC0309</strain>
    </source>
</reference>
<reference evidence="2 3" key="2">
    <citation type="submission" date="2016-01" db="EMBL/GenBank/DDBJ databases">
        <title>Microcella alkaliphila JAM AC0309 whole genome shotgun sequence.</title>
        <authorList>
            <person name="Kurata A."/>
            <person name="Hirose Y."/>
            <person name="Kishimoto N."/>
            <person name="Kobayashi T."/>
        </authorList>
    </citation>
    <scope>NUCLEOTIDE SEQUENCE [LARGE SCALE GENOMIC DNA]</scope>
    <source>
        <strain evidence="2 3">JAM AC0309</strain>
    </source>
</reference>
<dbReference type="AlphaFoldDB" id="A0A0U5BME3"/>